<dbReference type="eggNOG" id="arCOG07214">
    <property type="taxonomic scope" value="Archaea"/>
</dbReference>
<name>H2C832_9CREN</name>
<evidence type="ECO:0000313" key="2">
    <source>
        <dbReference type="EMBL" id="EHP68308.1"/>
    </source>
</evidence>
<accession>H2C832</accession>
<reference evidence="2 3" key="1">
    <citation type="submission" date="2012-01" db="EMBL/GenBank/DDBJ databases">
        <title>Improved High-Quality Draft sequence of Metallosphaera yellowstonensis MK1.</title>
        <authorList>
            <consortium name="US DOE Joint Genome Institute"/>
            <person name="Lucas S."/>
            <person name="Han J."/>
            <person name="Cheng J.-F."/>
            <person name="Goodwin L."/>
            <person name="Pitluck S."/>
            <person name="Peters L."/>
            <person name="Teshima H."/>
            <person name="Detter J.C."/>
            <person name="Han C."/>
            <person name="Tapia R."/>
            <person name="Land M."/>
            <person name="Hauser L."/>
            <person name="Kyrpides N."/>
            <person name="Kozubal M."/>
            <person name="Macur R.E."/>
            <person name="Jay Z."/>
            <person name="Inskeep W."/>
            <person name="Woyke T."/>
        </authorList>
    </citation>
    <scope>NUCLEOTIDE SEQUENCE [LARGE SCALE GENOMIC DNA]</scope>
    <source>
        <strain evidence="2 3">MK1</strain>
    </source>
</reference>
<sequence>MGKGGTRRAISGIISSIILIIIFISSVSVILYLQNSYFKVINEALNQAGSSHSPLVELPGDEVYSINPTTIRYVIYPDGSTNKEDIHVSSTPMSLSYILGGYGWALLVTQNGQVFNFSNIENTTTKVDGVSLIGWLPPGSVIGGYSIQSSNGQLFYYIPGQYDIVNYIPDSLKGYVASSFTNFEPYETQGFTYTYPLHYLYGSIYNASIMFPFQNGSSITLKFSWTLSKILESRPFSYTERTIIGNVDLGHATLPISLVIISPYGNEYLWIEYHSYSQYFLTPLPYVYACVASNLMDNADIGYYTVDVNGYQGIAQAHNFSSTMLLTIQDTPKGLEFLVNGAPLVFNTVARTASYSCPTLVAQDTPYIPAHLDHGIAILNLPAGQYAKSSLTPDCYTVDGNPVVTLSSLNIDNQTRSTGSASGMIFQVGKGGITLVNTGIFCPNTEGTLYFYKVNVTLDSTSPVPVLAEPVNFEGNELYIGTWTPFAPNDVPLVIYPGTHSYTFYFGVISSYVNGGGILVTPSLSSGSTYYISIPLSNGETINLEVVSYQ</sequence>
<feature type="transmembrane region" description="Helical" evidence="1">
    <location>
        <begin position="12"/>
        <end position="33"/>
    </location>
</feature>
<dbReference type="AlphaFoldDB" id="H2C832"/>
<evidence type="ECO:0000313" key="3">
    <source>
        <dbReference type="Proteomes" id="UP000003980"/>
    </source>
</evidence>
<keyword evidence="1" id="KW-1133">Transmembrane helix</keyword>
<keyword evidence="1" id="KW-0472">Membrane</keyword>
<dbReference type="HOGENOM" id="CLU_494891_0_0_2"/>
<evidence type="ECO:0000256" key="1">
    <source>
        <dbReference type="SAM" id="Phobius"/>
    </source>
</evidence>
<organism evidence="2 3">
    <name type="scientific">Metallosphaera yellowstonensis MK1</name>
    <dbReference type="NCBI Taxonomy" id="671065"/>
    <lineage>
        <taxon>Archaea</taxon>
        <taxon>Thermoproteota</taxon>
        <taxon>Thermoprotei</taxon>
        <taxon>Sulfolobales</taxon>
        <taxon>Sulfolobaceae</taxon>
        <taxon>Metallosphaera</taxon>
    </lineage>
</organism>
<dbReference type="Proteomes" id="UP000003980">
    <property type="component" value="Unassembled WGS sequence"/>
</dbReference>
<protein>
    <submittedName>
        <fullName evidence="2">Uncharacterized protein</fullName>
    </submittedName>
</protein>
<dbReference type="STRING" id="671065.MetMK1DRAFT_00027350"/>
<gene>
    <name evidence="2" type="ORF">MetMK1DRAFT_00027350</name>
</gene>
<proteinExistence type="predicted"/>
<keyword evidence="3" id="KW-1185">Reference proteome</keyword>
<dbReference type="EMBL" id="JH597770">
    <property type="protein sequence ID" value="EHP68308.1"/>
    <property type="molecule type" value="Genomic_DNA"/>
</dbReference>
<keyword evidence="1" id="KW-0812">Transmembrane</keyword>